<dbReference type="GO" id="GO:0016787">
    <property type="term" value="F:hydrolase activity"/>
    <property type="evidence" value="ECO:0007669"/>
    <property type="project" value="UniProtKB-KW"/>
</dbReference>
<protein>
    <submittedName>
        <fullName evidence="3">Trypsin-like serine protease</fullName>
        <ecNumber evidence="3">3.4.21.-</ecNumber>
    </submittedName>
</protein>
<gene>
    <name evidence="3" type="ORF">POL67_18305</name>
</gene>
<dbReference type="Gene3D" id="2.40.10.10">
    <property type="entry name" value="Trypsin-like serine proteases"/>
    <property type="match status" value="1"/>
</dbReference>
<dbReference type="RefSeq" id="WP_271918724.1">
    <property type="nucleotide sequence ID" value="NZ_JAQNDO010000001.1"/>
</dbReference>
<dbReference type="EMBL" id="JAQNDO010000001">
    <property type="protein sequence ID" value="MDC0743310.1"/>
    <property type="molecule type" value="Genomic_DNA"/>
</dbReference>
<feature type="region of interest" description="Disordered" evidence="1">
    <location>
        <begin position="222"/>
        <end position="274"/>
    </location>
</feature>
<dbReference type="SUPFAM" id="SSF50494">
    <property type="entry name" value="Trypsin-like serine proteases"/>
    <property type="match status" value="1"/>
</dbReference>
<keyword evidence="3" id="KW-0378">Hydrolase</keyword>
<reference evidence="3 4" key="1">
    <citation type="submission" date="2022-11" db="EMBL/GenBank/DDBJ databases">
        <title>Minimal conservation of predation-associated metabolite biosynthetic gene clusters underscores biosynthetic potential of Myxococcota including descriptions for ten novel species: Archangium lansinium sp. nov., Myxococcus landrumus sp. nov., Nannocystis bai.</title>
        <authorList>
            <person name="Ahearne A."/>
            <person name="Stevens C."/>
            <person name="Dowd S."/>
        </authorList>
    </citation>
    <scope>NUCLEOTIDE SEQUENCE [LARGE SCALE GENOMIC DNA]</scope>
    <source>
        <strain evidence="3 4">RJM3</strain>
    </source>
</reference>
<feature type="domain" description="Peptidase S1" evidence="2">
    <location>
        <begin position="1"/>
        <end position="178"/>
    </location>
</feature>
<accession>A0ABT5EN94</accession>
<dbReference type="Proteomes" id="UP001221411">
    <property type="component" value="Unassembled WGS sequence"/>
</dbReference>
<dbReference type="EC" id="3.4.21.-" evidence="3"/>
<dbReference type="InterPro" id="IPR043504">
    <property type="entry name" value="Peptidase_S1_PA_chymotrypsin"/>
</dbReference>
<comment type="caution">
    <text evidence="3">The sequence shown here is derived from an EMBL/GenBank/DDBJ whole genome shotgun (WGS) entry which is preliminary data.</text>
</comment>
<dbReference type="PROSITE" id="PS00134">
    <property type="entry name" value="TRYPSIN_HIS"/>
    <property type="match status" value="1"/>
</dbReference>
<dbReference type="Pfam" id="PF00089">
    <property type="entry name" value="Trypsin"/>
    <property type="match status" value="1"/>
</dbReference>
<organism evidence="3 4">
    <name type="scientific">Polyangium mundeleinium</name>
    <dbReference type="NCBI Taxonomy" id="2995306"/>
    <lineage>
        <taxon>Bacteria</taxon>
        <taxon>Pseudomonadati</taxon>
        <taxon>Myxococcota</taxon>
        <taxon>Polyangia</taxon>
        <taxon>Polyangiales</taxon>
        <taxon>Polyangiaceae</taxon>
        <taxon>Polyangium</taxon>
    </lineage>
</organism>
<proteinExistence type="predicted"/>
<evidence type="ECO:0000259" key="2">
    <source>
        <dbReference type="PROSITE" id="PS50240"/>
    </source>
</evidence>
<sequence>MVVLTAGHCIMGPTTFTVKVGAESRTTTGSAVYDWTTVGDFINPAQHDIALLFLSKPIWLRSYPTIEPTAVPANTPVTNVGRMHNGVTWTLWGADVYDLNYGTMIGAAPPYSGTFAFDDWASNVLEPGDSGGPVFIKDTDPHRIVAVNSGSGTLGSGKQIELLARVDLLHGWIMQQIVAHPAPAPTNADLLRVQLGGGRVSEPLLAAGAGRPAELATVHVSPLSGDQQLSGRRVGERERPPPGRHVAQQHLSGEARLLHGSVGRRGGPGDRRLLDEAGELPLTTSPGHPPLQGRAFHARSAAAGGNVQFESLDAERAEGRYQAEPSHDLTPERLYERAFAENLLHRVLDQVREKYAAAGKSALFDELKGTLTASASRDRYEEVAARLGRSEGDVRKAAFDLRGVYKKMLLAEVESLVDVPPDAADAKRVVDDEIGYLLLALAG</sequence>
<dbReference type="InterPro" id="IPR009003">
    <property type="entry name" value="Peptidase_S1_PA"/>
</dbReference>
<keyword evidence="4" id="KW-1185">Reference proteome</keyword>
<dbReference type="PROSITE" id="PS50240">
    <property type="entry name" value="TRYPSIN_DOM"/>
    <property type="match status" value="1"/>
</dbReference>
<evidence type="ECO:0000313" key="3">
    <source>
        <dbReference type="EMBL" id="MDC0743310.1"/>
    </source>
</evidence>
<dbReference type="InterPro" id="IPR018114">
    <property type="entry name" value="TRYPSIN_HIS"/>
</dbReference>
<evidence type="ECO:0000313" key="4">
    <source>
        <dbReference type="Proteomes" id="UP001221411"/>
    </source>
</evidence>
<name>A0ABT5EN94_9BACT</name>
<dbReference type="InterPro" id="IPR001254">
    <property type="entry name" value="Trypsin_dom"/>
</dbReference>
<evidence type="ECO:0000256" key="1">
    <source>
        <dbReference type="SAM" id="MobiDB-lite"/>
    </source>
</evidence>